<gene>
    <name evidence="1" type="ORF">ADIARSV_0251</name>
</gene>
<dbReference type="OrthoDB" id="7064118at2"/>
<dbReference type="EMBL" id="AQPN01000008">
    <property type="protein sequence ID" value="EOR96620.1"/>
    <property type="molecule type" value="Genomic_DNA"/>
</dbReference>
<name>R9GYR3_9SPHI</name>
<dbReference type="RefSeq" id="WP_016193505.1">
    <property type="nucleotide sequence ID" value="NZ_AQPN01000008.1"/>
</dbReference>
<dbReference type="Proteomes" id="UP000014174">
    <property type="component" value="Unassembled WGS sequence"/>
</dbReference>
<protein>
    <submittedName>
        <fullName evidence="1">Uncharacterized protein</fullName>
    </submittedName>
</protein>
<sequence length="209" mass="23105">MEPNKAVLTADIVNSTLMESKDLNDLILLIRSEFKKERVLFDFYRGDSFHALAGMEQALSLALKLRVVARQMGTPENKSPDIRIAIGLGKVNEPVKSMAMGKGEAFVLSGRELDLIGKSTTHLSIRCSEQKIDTGMEAVALLADMVLKDVSPKQAEVLAELLVGATQMEVALKLRKSQSTVNEIAKAANWTMLEKAIQIYRKLVLYIED</sequence>
<reference evidence="1 2" key="1">
    <citation type="journal article" date="2013" name="Genome Announc.">
        <title>Draft Genome Sequence of Arcticibacter svalbardensis Strain MN12-7T, a Member of the Family Sphingobacteriaceae Isolated from an Arctic Soil Sample.</title>
        <authorList>
            <person name="Shivaji S."/>
            <person name="Ara S."/>
            <person name="Prasad S."/>
            <person name="Manasa B.P."/>
            <person name="Begum Z."/>
            <person name="Singh A."/>
            <person name="Kumar Pinnaka A."/>
        </authorList>
    </citation>
    <scope>NUCLEOTIDE SEQUENCE [LARGE SCALE GENOMIC DNA]</scope>
    <source>
        <strain evidence="1 2">MN12-7</strain>
    </source>
</reference>
<organism evidence="1 2">
    <name type="scientific">Arcticibacter svalbardensis MN12-7</name>
    <dbReference type="NCBI Taxonomy" id="1150600"/>
    <lineage>
        <taxon>Bacteria</taxon>
        <taxon>Pseudomonadati</taxon>
        <taxon>Bacteroidota</taxon>
        <taxon>Sphingobacteriia</taxon>
        <taxon>Sphingobacteriales</taxon>
        <taxon>Sphingobacteriaceae</taxon>
        <taxon>Arcticibacter</taxon>
    </lineage>
</organism>
<evidence type="ECO:0000313" key="2">
    <source>
        <dbReference type="Proteomes" id="UP000014174"/>
    </source>
</evidence>
<dbReference type="STRING" id="1150600.ADIARSV_0251"/>
<dbReference type="eggNOG" id="COG2114">
    <property type="taxonomic scope" value="Bacteria"/>
</dbReference>
<evidence type="ECO:0000313" key="1">
    <source>
        <dbReference type="EMBL" id="EOR96620.1"/>
    </source>
</evidence>
<accession>R9GYR3</accession>
<keyword evidence="2" id="KW-1185">Reference proteome</keyword>
<comment type="caution">
    <text evidence="1">The sequence shown here is derived from an EMBL/GenBank/DDBJ whole genome shotgun (WGS) entry which is preliminary data.</text>
</comment>
<dbReference type="SUPFAM" id="SSF55073">
    <property type="entry name" value="Nucleotide cyclase"/>
    <property type="match status" value="1"/>
</dbReference>
<dbReference type="InterPro" id="IPR029787">
    <property type="entry name" value="Nucleotide_cyclase"/>
</dbReference>
<proteinExistence type="predicted"/>
<dbReference type="AlphaFoldDB" id="R9GYR3"/>